<keyword evidence="1" id="KW-1133">Transmembrane helix</keyword>
<dbReference type="Pfam" id="PF13787">
    <property type="entry name" value="HXXEE"/>
    <property type="match status" value="1"/>
</dbReference>
<dbReference type="InterPro" id="IPR025671">
    <property type="entry name" value="HXXEE"/>
</dbReference>
<organism evidence="2 3">
    <name type="scientific">Salirhabdus euzebyi</name>
    <dbReference type="NCBI Taxonomy" id="394506"/>
    <lineage>
        <taxon>Bacteria</taxon>
        <taxon>Bacillati</taxon>
        <taxon>Bacillota</taxon>
        <taxon>Bacilli</taxon>
        <taxon>Bacillales</taxon>
        <taxon>Bacillaceae</taxon>
        <taxon>Salirhabdus</taxon>
    </lineage>
</organism>
<keyword evidence="1" id="KW-0472">Membrane</keyword>
<gene>
    <name evidence="2" type="ORF">HNQ94_001126</name>
</gene>
<keyword evidence="1" id="KW-0812">Transmembrane</keyword>
<dbReference type="RefSeq" id="WP_174495248.1">
    <property type="nucleotide sequence ID" value="NZ_CADDWK010000003.1"/>
</dbReference>
<proteinExistence type="predicted"/>
<dbReference type="AlphaFoldDB" id="A0A841PV47"/>
<dbReference type="Proteomes" id="UP000581688">
    <property type="component" value="Unassembled WGS sequence"/>
</dbReference>
<comment type="caution">
    <text evidence="2">The sequence shown here is derived from an EMBL/GenBank/DDBJ whole genome shotgun (WGS) entry which is preliminary data.</text>
</comment>
<protein>
    <recommendedName>
        <fullName evidence="4">HXXEE domain-containing protein</fullName>
    </recommendedName>
</protein>
<name>A0A841PV47_9BACI</name>
<sequence>MESLYQLHTLIWLFPVMFIFHDFEEIILVEGWIKKNKSKIKDKLPNSIADKIIKQLSMSTAQFSVSVLIIFLFVSSSTYMASQYIQSGSFANIHFFIVCNLIFFLHAFTHIGQSIFFRGLTPGALTSMVVIIPYSIFLFDSLIENNILSWNMIWSSIPFVFLVIPVLLVAHGIGKRVIS</sequence>
<evidence type="ECO:0000313" key="2">
    <source>
        <dbReference type="EMBL" id="MBB6452680.1"/>
    </source>
</evidence>
<reference evidence="2 3" key="1">
    <citation type="submission" date="2020-08" db="EMBL/GenBank/DDBJ databases">
        <title>Genomic Encyclopedia of Type Strains, Phase IV (KMG-IV): sequencing the most valuable type-strain genomes for metagenomic binning, comparative biology and taxonomic classification.</title>
        <authorList>
            <person name="Goeker M."/>
        </authorList>
    </citation>
    <scope>NUCLEOTIDE SEQUENCE [LARGE SCALE GENOMIC DNA]</scope>
    <source>
        <strain evidence="2 3">DSM 19612</strain>
    </source>
</reference>
<feature type="transmembrane region" description="Helical" evidence="1">
    <location>
        <begin position="12"/>
        <end position="33"/>
    </location>
</feature>
<accession>A0A841PV47</accession>
<feature type="transmembrane region" description="Helical" evidence="1">
    <location>
        <begin position="63"/>
        <end position="85"/>
    </location>
</feature>
<evidence type="ECO:0000313" key="3">
    <source>
        <dbReference type="Proteomes" id="UP000581688"/>
    </source>
</evidence>
<evidence type="ECO:0008006" key="4">
    <source>
        <dbReference type="Google" id="ProtNLM"/>
    </source>
</evidence>
<feature type="transmembrane region" description="Helical" evidence="1">
    <location>
        <begin position="91"/>
        <end position="108"/>
    </location>
</feature>
<evidence type="ECO:0000256" key="1">
    <source>
        <dbReference type="SAM" id="Phobius"/>
    </source>
</evidence>
<dbReference type="EMBL" id="JACHGH010000003">
    <property type="protein sequence ID" value="MBB6452680.1"/>
    <property type="molecule type" value="Genomic_DNA"/>
</dbReference>
<feature type="transmembrane region" description="Helical" evidence="1">
    <location>
        <begin position="115"/>
        <end position="139"/>
    </location>
</feature>
<keyword evidence="3" id="KW-1185">Reference proteome</keyword>
<feature type="transmembrane region" description="Helical" evidence="1">
    <location>
        <begin position="151"/>
        <end position="173"/>
    </location>
</feature>